<protein>
    <submittedName>
        <fullName evidence="1">Uncharacterized protein</fullName>
    </submittedName>
</protein>
<dbReference type="EMBL" id="CP003423">
    <property type="protein sequence ID" value="AFH42046.1"/>
    <property type="molecule type" value="Genomic_DNA"/>
</dbReference>
<reference evidence="1 2" key="2">
    <citation type="journal article" date="2014" name="Extremophiles">
        <title>Analysis of the complete genome of Fervidococcus fontis confirms the distinct phylogenetic position of the order Fervidicoccales and suggests its environmental function.</title>
        <authorList>
            <person name="Lebedinsky A.V."/>
            <person name="Mardanov A.V."/>
            <person name="Kublanov I.V."/>
            <person name="Gumerov V.M."/>
            <person name="Beletsky A.V."/>
            <person name="Perevalova A.A."/>
            <person name="Bidzhieva S.Kh."/>
            <person name="Bonch-Osmolovskaya E.A."/>
            <person name="Skryabin K.G."/>
            <person name="Ravin N.V."/>
        </authorList>
    </citation>
    <scope>NUCLEOTIDE SEQUENCE [LARGE SCALE GENOMIC DNA]</scope>
    <source>
        <strain evidence="2">DSM 19380 / VKM B-2539 / Kam940</strain>
    </source>
</reference>
<proteinExistence type="predicted"/>
<dbReference type="InParanoid" id="H9ZZ89"/>
<sequence length="42" mass="4872">MLNYYILLIIISQKFLGIDGPFAIFSSESEKLLLIIPHKFMN</sequence>
<dbReference type="AlphaFoldDB" id="H9ZZ89"/>
<accession>H9ZZ89</accession>
<evidence type="ECO:0000313" key="1">
    <source>
        <dbReference type="EMBL" id="AFH42046.1"/>
    </source>
</evidence>
<evidence type="ECO:0000313" key="2">
    <source>
        <dbReference type="Proteomes" id="UP000007391"/>
    </source>
</evidence>
<dbReference type="HOGENOM" id="CLU_3245196_0_0_2"/>
<reference evidence="2" key="1">
    <citation type="submission" date="2012-03" db="EMBL/GenBank/DDBJ databases">
        <title>Fervidicoccus fontis complete genome analysis confirms its distinct phylogenetic position and predicts its environmental function.</title>
        <authorList>
            <person name="Lebedinsky A.V."/>
            <person name="Mardanov A.V."/>
            <person name="Gumerov V.M."/>
            <person name="Beletsky A.V."/>
            <person name="Kublanov I.V."/>
            <person name="Perevalova A.A."/>
            <person name="Bonch-Osmolovskaya E.A."/>
            <person name="Ravin N.V."/>
            <person name="Skryabin K.G."/>
        </authorList>
    </citation>
    <scope>NUCLEOTIDE SEQUENCE [LARGE SCALE GENOMIC DNA]</scope>
    <source>
        <strain evidence="2">DSM 19380 / VKM B-2539 / Kam940</strain>
    </source>
</reference>
<dbReference type="STRING" id="1163730.FFONT_0051"/>
<dbReference type="KEGG" id="ffo:FFONT_0051"/>
<organism evidence="1 2">
    <name type="scientific">Fervidicoccus fontis (strain DSM 19380 / JCM 18336 / VKM B-2539 / Kam940)</name>
    <dbReference type="NCBI Taxonomy" id="1163730"/>
    <lineage>
        <taxon>Archaea</taxon>
        <taxon>Thermoproteota</taxon>
        <taxon>Thermoprotei</taxon>
        <taxon>Fervidicoccales</taxon>
        <taxon>Fervidicoccaceae</taxon>
        <taxon>Fervidicoccus</taxon>
    </lineage>
</organism>
<keyword evidence="2" id="KW-1185">Reference proteome</keyword>
<gene>
    <name evidence="1" type="ordered locus">FFONT_0051</name>
</gene>
<dbReference type="Proteomes" id="UP000007391">
    <property type="component" value="Chromosome"/>
</dbReference>
<name>H9ZZ89_FERFK</name>